<dbReference type="Gene3D" id="1.10.260.40">
    <property type="entry name" value="lambda repressor-like DNA-binding domains"/>
    <property type="match status" value="1"/>
</dbReference>
<sequence>MKQVKLYKRIGAKIRDARKKARLSQRALAEAVGYESSTAISLIESGDRRVAIDDLDKIAKVLRVTPKHLLGHEEQKPDIKYALRADKTLSDEDEKQILNFIEFVKTNKNAKRTG</sequence>
<dbReference type="InterPro" id="IPR010982">
    <property type="entry name" value="Lambda_DNA-bd_dom_sf"/>
</dbReference>
<dbReference type="InterPro" id="IPR001387">
    <property type="entry name" value="Cro/C1-type_HTH"/>
</dbReference>
<dbReference type="Pfam" id="PF01381">
    <property type="entry name" value="HTH_3"/>
    <property type="match status" value="1"/>
</dbReference>
<feature type="domain" description="HTH cro/C1-type" evidence="2">
    <location>
        <begin position="14"/>
        <end position="69"/>
    </location>
</feature>
<dbReference type="CDD" id="cd00093">
    <property type="entry name" value="HTH_XRE"/>
    <property type="match status" value="1"/>
</dbReference>
<dbReference type="InterPro" id="IPR050807">
    <property type="entry name" value="TransReg_Diox_bact_type"/>
</dbReference>
<organism evidence="3 4">
    <name type="scientific">Candidatus Amesbacteria bacterium GW2011_GWA2_47_11b</name>
    <dbReference type="NCBI Taxonomy" id="1618358"/>
    <lineage>
        <taxon>Bacteria</taxon>
        <taxon>Candidatus Amesiibacteriota</taxon>
    </lineage>
</organism>
<evidence type="ECO:0000256" key="1">
    <source>
        <dbReference type="ARBA" id="ARBA00023125"/>
    </source>
</evidence>
<dbReference type="PANTHER" id="PTHR46797:SF1">
    <property type="entry name" value="METHYLPHOSPHONATE SYNTHASE"/>
    <property type="match status" value="1"/>
</dbReference>
<dbReference type="PROSITE" id="PS50943">
    <property type="entry name" value="HTH_CROC1"/>
    <property type="match status" value="1"/>
</dbReference>
<evidence type="ECO:0000313" key="4">
    <source>
        <dbReference type="Proteomes" id="UP000034307"/>
    </source>
</evidence>
<dbReference type="GO" id="GO:0003677">
    <property type="term" value="F:DNA binding"/>
    <property type="evidence" value="ECO:0007669"/>
    <property type="project" value="UniProtKB-KW"/>
</dbReference>
<keyword evidence="1" id="KW-0238">DNA-binding</keyword>
<evidence type="ECO:0000313" key="3">
    <source>
        <dbReference type="EMBL" id="KKU57476.1"/>
    </source>
</evidence>
<gene>
    <name evidence="3" type="ORF">UX80_C0015G0010</name>
</gene>
<accession>A0A0G1RK11</accession>
<name>A0A0G1RK11_9BACT</name>
<dbReference type="GO" id="GO:0003700">
    <property type="term" value="F:DNA-binding transcription factor activity"/>
    <property type="evidence" value="ECO:0007669"/>
    <property type="project" value="TreeGrafter"/>
</dbReference>
<dbReference type="SUPFAM" id="SSF47413">
    <property type="entry name" value="lambda repressor-like DNA-binding domains"/>
    <property type="match status" value="1"/>
</dbReference>
<dbReference type="SMART" id="SM00530">
    <property type="entry name" value="HTH_XRE"/>
    <property type="match status" value="1"/>
</dbReference>
<dbReference type="Proteomes" id="UP000034307">
    <property type="component" value="Unassembled WGS sequence"/>
</dbReference>
<dbReference type="STRING" id="1618358.UX80_C0015G0010"/>
<dbReference type="AlphaFoldDB" id="A0A0G1RK11"/>
<dbReference type="GO" id="GO:0005829">
    <property type="term" value="C:cytosol"/>
    <property type="evidence" value="ECO:0007669"/>
    <property type="project" value="TreeGrafter"/>
</dbReference>
<proteinExistence type="predicted"/>
<evidence type="ECO:0000259" key="2">
    <source>
        <dbReference type="PROSITE" id="PS50943"/>
    </source>
</evidence>
<comment type="caution">
    <text evidence="3">The sequence shown here is derived from an EMBL/GenBank/DDBJ whole genome shotgun (WGS) entry which is preliminary data.</text>
</comment>
<reference evidence="3 4" key="1">
    <citation type="journal article" date="2015" name="Nature">
        <title>rRNA introns, odd ribosomes, and small enigmatic genomes across a large radiation of phyla.</title>
        <authorList>
            <person name="Brown C.T."/>
            <person name="Hug L.A."/>
            <person name="Thomas B.C."/>
            <person name="Sharon I."/>
            <person name="Castelle C.J."/>
            <person name="Singh A."/>
            <person name="Wilkins M.J."/>
            <person name="Williams K.H."/>
            <person name="Banfield J.F."/>
        </authorList>
    </citation>
    <scope>NUCLEOTIDE SEQUENCE [LARGE SCALE GENOMIC DNA]</scope>
</reference>
<dbReference type="EMBL" id="LCNO01000015">
    <property type="protein sequence ID" value="KKU57476.1"/>
    <property type="molecule type" value="Genomic_DNA"/>
</dbReference>
<dbReference type="PANTHER" id="PTHR46797">
    <property type="entry name" value="HTH-TYPE TRANSCRIPTIONAL REGULATOR"/>
    <property type="match status" value="1"/>
</dbReference>
<protein>
    <submittedName>
        <fullName evidence="3">LexA repressor 1</fullName>
    </submittedName>
</protein>